<dbReference type="PANTHER" id="PTHR30146:SF152">
    <property type="entry name" value="TRANSCRIPTIONAL REGULATORY PROTEIN"/>
    <property type="match status" value="1"/>
</dbReference>
<sequence>MASEGRVAKITLKDVAEAAGVGAATVERALNGRGNVLPETAEKVFIAAKRLGYRMPLAGTRHGLVRIEVVLLRPETYFYSRLNRAFERIAALLDKDIQIQRTFAREDDPVDFSRHIANPQARRSALIVVAPDHPDVVGSIRKAASGGIPVVQIMTRPALELPYVGIDNEAAGRTAAFYMARMQAGISGTFVALCHSGAYENHKARIRGFSSYLLDHANPSHRFVEVMFDEDDEMKTVELLTSAFARYPDIAGLYSAGGDNAAIATVLRRYRQQSVFWVGHELSDATRTYLKEGLMTIVLDQAPEVQARRAIDLTLKRLGLIDTDVDLEPVRFLTITPESL</sequence>
<keyword evidence="3" id="KW-0804">Transcription</keyword>
<dbReference type="SMART" id="SM00354">
    <property type="entry name" value="HTH_LACI"/>
    <property type="match status" value="1"/>
</dbReference>
<dbReference type="PROSITE" id="PS50932">
    <property type="entry name" value="HTH_LACI_2"/>
    <property type="match status" value="1"/>
</dbReference>
<reference evidence="5 6" key="1">
    <citation type="journal article" date="2020" name="Genome Biol. Evol.">
        <title>Rhizobium dioscoreae sp. nov., a plant growth-promoting bacterium isolated from yam (Dioscorea species).</title>
        <authorList>
            <person name="Ouyabe M."/>
            <person name="Tanaka N."/>
            <person name="Shiwa Y."/>
            <person name="Fujita N."/>
            <person name="Kikuno H."/>
            <person name="Babil P."/>
            <person name="Shiwachi H."/>
        </authorList>
    </citation>
    <scope>NUCLEOTIDE SEQUENCE [LARGE SCALE GENOMIC DNA]</scope>
    <source>
        <strain evidence="5 6">S-93</strain>
    </source>
</reference>
<dbReference type="PROSITE" id="PS00356">
    <property type="entry name" value="HTH_LACI_1"/>
    <property type="match status" value="1"/>
</dbReference>
<dbReference type="InterPro" id="IPR000843">
    <property type="entry name" value="HTH_LacI"/>
</dbReference>
<dbReference type="InterPro" id="IPR010982">
    <property type="entry name" value="Lambda_DNA-bd_dom_sf"/>
</dbReference>
<evidence type="ECO:0000256" key="1">
    <source>
        <dbReference type="ARBA" id="ARBA00023015"/>
    </source>
</evidence>
<evidence type="ECO:0000313" key="6">
    <source>
        <dbReference type="Proteomes" id="UP000390335"/>
    </source>
</evidence>
<evidence type="ECO:0000256" key="2">
    <source>
        <dbReference type="ARBA" id="ARBA00023125"/>
    </source>
</evidence>
<dbReference type="InterPro" id="IPR025997">
    <property type="entry name" value="SBP_2_dom"/>
</dbReference>
<accession>A0ABQ0Z2U6</accession>
<feature type="domain" description="HTH lacI-type" evidence="4">
    <location>
        <begin position="10"/>
        <end position="54"/>
    </location>
</feature>
<evidence type="ECO:0000313" key="5">
    <source>
        <dbReference type="EMBL" id="GES49671.1"/>
    </source>
</evidence>
<keyword evidence="1" id="KW-0805">Transcription regulation</keyword>
<dbReference type="PANTHER" id="PTHR30146">
    <property type="entry name" value="LACI-RELATED TRANSCRIPTIONAL REPRESSOR"/>
    <property type="match status" value="1"/>
</dbReference>
<organism evidence="5 6">
    <name type="scientific">Rhizobium dioscoreae</name>
    <dbReference type="NCBI Taxonomy" id="2653122"/>
    <lineage>
        <taxon>Bacteria</taxon>
        <taxon>Pseudomonadati</taxon>
        <taxon>Pseudomonadota</taxon>
        <taxon>Alphaproteobacteria</taxon>
        <taxon>Hyphomicrobiales</taxon>
        <taxon>Rhizobiaceae</taxon>
        <taxon>Rhizobium/Agrobacterium group</taxon>
        <taxon>Rhizobium</taxon>
    </lineage>
</organism>
<dbReference type="Proteomes" id="UP000390335">
    <property type="component" value="Unassembled WGS sequence"/>
</dbReference>
<dbReference type="SUPFAM" id="SSF47413">
    <property type="entry name" value="lambda repressor-like DNA-binding domains"/>
    <property type="match status" value="1"/>
</dbReference>
<dbReference type="CDD" id="cd06307">
    <property type="entry name" value="PBP1_sugar_binding"/>
    <property type="match status" value="1"/>
</dbReference>
<evidence type="ECO:0000259" key="4">
    <source>
        <dbReference type="PROSITE" id="PS50932"/>
    </source>
</evidence>
<keyword evidence="6" id="KW-1185">Reference proteome</keyword>
<gene>
    <name evidence="5" type="ORF">RsS93_22850</name>
</gene>
<protein>
    <submittedName>
        <fullName evidence="5">LacI family transcriptional regulator</fullName>
    </submittedName>
</protein>
<dbReference type="Gene3D" id="1.10.260.40">
    <property type="entry name" value="lambda repressor-like DNA-binding domains"/>
    <property type="match status" value="1"/>
</dbReference>
<keyword evidence="2" id="KW-0238">DNA-binding</keyword>
<proteinExistence type="predicted"/>
<dbReference type="EMBL" id="BLAJ01000002">
    <property type="protein sequence ID" value="GES49671.1"/>
    <property type="molecule type" value="Genomic_DNA"/>
</dbReference>
<dbReference type="Pfam" id="PF00356">
    <property type="entry name" value="LacI"/>
    <property type="match status" value="1"/>
</dbReference>
<dbReference type="InterPro" id="IPR028082">
    <property type="entry name" value="Peripla_BP_I"/>
</dbReference>
<comment type="caution">
    <text evidence="5">The sequence shown here is derived from an EMBL/GenBank/DDBJ whole genome shotgun (WGS) entry which is preliminary data.</text>
</comment>
<dbReference type="Gene3D" id="3.40.50.2300">
    <property type="match status" value="2"/>
</dbReference>
<dbReference type="CDD" id="cd01392">
    <property type="entry name" value="HTH_LacI"/>
    <property type="match status" value="1"/>
</dbReference>
<evidence type="ECO:0000256" key="3">
    <source>
        <dbReference type="ARBA" id="ARBA00023163"/>
    </source>
</evidence>
<dbReference type="Pfam" id="PF13407">
    <property type="entry name" value="Peripla_BP_4"/>
    <property type="match status" value="1"/>
</dbReference>
<name>A0ABQ0Z2U6_9HYPH</name>
<dbReference type="SUPFAM" id="SSF53822">
    <property type="entry name" value="Periplasmic binding protein-like I"/>
    <property type="match status" value="1"/>
</dbReference>